<evidence type="ECO:0000256" key="1">
    <source>
        <dbReference type="ARBA" id="ARBA00007623"/>
    </source>
</evidence>
<dbReference type="FunFam" id="2.60.120.380:FF:000011">
    <property type="entry name" value="Calpain 12"/>
    <property type="match status" value="1"/>
</dbReference>
<evidence type="ECO:0000256" key="2">
    <source>
        <dbReference type="PIRSR" id="PIRSR622684-1"/>
    </source>
</evidence>
<dbReference type="PRINTS" id="PR00704">
    <property type="entry name" value="CALPAIN"/>
</dbReference>
<dbReference type="GO" id="GO:0005737">
    <property type="term" value="C:cytoplasm"/>
    <property type="evidence" value="ECO:0007669"/>
    <property type="project" value="TreeGrafter"/>
</dbReference>
<keyword evidence="7" id="KW-1185">Reference proteome</keyword>
<dbReference type="Gene3D" id="1.10.238.10">
    <property type="entry name" value="EF-hand"/>
    <property type="match status" value="1"/>
</dbReference>
<dbReference type="InterPro" id="IPR001300">
    <property type="entry name" value="Peptidase_C2_calpain_cat"/>
</dbReference>
<protein>
    <submittedName>
        <fullName evidence="6">Putative calpain-A-like isoform X5</fullName>
    </submittedName>
</protein>
<dbReference type="InterPro" id="IPR036213">
    <property type="entry name" value="Calpain_III_sf"/>
</dbReference>
<dbReference type="Pfam" id="PF01067">
    <property type="entry name" value="Calpain_III"/>
    <property type="match status" value="1"/>
</dbReference>
<dbReference type="SMART" id="SM00720">
    <property type="entry name" value="calpain_III"/>
    <property type="match status" value="1"/>
</dbReference>
<name>A0A423TQH4_PENVA</name>
<evidence type="ECO:0000313" key="7">
    <source>
        <dbReference type="Proteomes" id="UP000283509"/>
    </source>
</evidence>
<proteinExistence type="inferred from homology"/>
<feature type="active site" evidence="2">
    <location>
        <position position="40"/>
    </location>
</feature>
<dbReference type="InterPro" id="IPR022684">
    <property type="entry name" value="Calpain_cysteine_protease"/>
</dbReference>
<dbReference type="SUPFAM" id="SSF47473">
    <property type="entry name" value="EF-hand"/>
    <property type="match status" value="1"/>
</dbReference>
<organism evidence="6 7">
    <name type="scientific">Penaeus vannamei</name>
    <name type="common">Whiteleg shrimp</name>
    <name type="synonym">Litopenaeus vannamei</name>
    <dbReference type="NCBI Taxonomy" id="6689"/>
    <lineage>
        <taxon>Eukaryota</taxon>
        <taxon>Metazoa</taxon>
        <taxon>Ecdysozoa</taxon>
        <taxon>Arthropoda</taxon>
        <taxon>Crustacea</taxon>
        <taxon>Multicrustacea</taxon>
        <taxon>Malacostraca</taxon>
        <taxon>Eumalacostraca</taxon>
        <taxon>Eucarida</taxon>
        <taxon>Decapoda</taxon>
        <taxon>Dendrobranchiata</taxon>
        <taxon>Penaeoidea</taxon>
        <taxon>Penaeidae</taxon>
        <taxon>Penaeus</taxon>
    </lineage>
</organism>
<keyword evidence="4" id="KW-0732">Signal</keyword>
<dbReference type="OrthoDB" id="424753at2759"/>
<feature type="domain" description="Calpain catalytic" evidence="5">
    <location>
        <begin position="29"/>
        <end position="112"/>
    </location>
</feature>
<comment type="similarity">
    <text evidence="1">Belongs to the peptidase C2 family.</text>
</comment>
<dbReference type="SUPFAM" id="SSF54001">
    <property type="entry name" value="Cysteine proteinases"/>
    <property type="match status" value="1"/>
</dbReference>
<dbReference type="PANTHER" id="PTHR10183:SF433">
    <property type="entry name" value="CALPAIN-A-RELATED"/>
    <property type="match status" value="1"/>
</dbReference>
<dbReference type="Gene3D" id="2.60.120.380">
    <property type="match status" value="1"/>
</dbReference>
<dbReference type="InterPro" id="IPR038765">
    <property type="entry name" value="Papain-like_cys_pep_sf"/>
</dbReference>
<dbReference type="Pfam" id="PF00648">
    <property type="entry name" value="Peptidase_C2"/>
    <property type="match status" value="1"/>
</dbReference>
<dbReference type="STRING" id="6689.A0A423TQH4"/>
<evidence type="ECO:0000313" key="6">
    <source>
        <dbReference type="EMBL" id="ROT78709.1"/>
    </source>
</evidence>
<dbReference type="PROSITE" id="PS50203">
    <property type="entry name" value="CALPAIN_CAT"/>
    <property type="match status" value="1"/>
</dbReference>
<dbReference type="PANTHER" id="PTHR10183">
    <property type="entry name" value="CALPAIN"/>
    <property type="match status" value="1"/>
</dbReference>
<dbReference type="GO" id="GO:0006508">
    <property type="term" value="P:proteolysis"/>
    <property type="evidence" value="ECO:0007669"/>
    <property type="project" value="InterPro"/>
</dbReference>
<dbReference type="EMBL" id="QCYY01001345">
    <property type="protein sequence ID" value="ROT78709.1"/>
    <property type="molecule type" value="Genomic_DNA"/>
</dbReference>
<sequence>MVTRTWRGLLMVTRTWAGLVDGDEDGSCERECENGLVTGHAYSLTGARRCRVNVPWKPYVDLVRLRNPWGDDVRGVGVSWKGPWSDGSDEWRLVPRRERERLQLTDEDDGDLNPHTINQEAKEQLYNMADVVTEAILHPEQLRAPEVRVSKVWEVVTYDGSWVRNSTAGGSPNNQKLFSNNPQYLLKLTEADDDTDEADRCAVIVSLTQKNRRVNQLPLHPIGFFVYQVNEGAEVPTPATVSWFRFNAPLFYTKKFTQTRTVTHRLSLRPGRYLLIPCTLKHDQEADYLLRVFCEKGAVMDPPESPKVNILRGVFLASAGDENEVDAVKLKLMLDHLFPHVEFSLDLSRSLLAMMDGDLSGKVSYFEFEKLIHSLRRWVRVYNESKDEESGLLSGHSWGLGDALRDLGLQIPRRIRALVVVRYGDQQGHIALRDFLMATCRISVMLVLSSLSPLTSLYHYAFIQSVLSLSLHKLSVSLGRRASCLPSSLSLCLFLLGFARSVSSARALLSLSASLVSSAVVSFRSATEKHSKFVAPQSRNTSDLIQQLM</sequence>
<dbReference type="AlphaFoldDB" id="A0A423TQH4"/>
<comment type="caution">
    <text evidence="3">Lacks conserved residue(s) required for the propagation of feature annotation.</text>
</comment>
<reference evidence="6 7" key="2">
    <citation type="submission" date="2019-01" db="EMBL/GenBank/DDBJ databases">
        <title>The decoding of complex shrimp genome reveals the adaptation for benthos swimmer, frequently molting mechanism and breeding impact on genome.</title>
        <authorList>
            <person name="Sun Y."/>
            <person name="Gao Y."/>
            <person name="Yu Y."/>
        </authorList>
    </citation>
    <scope>NUCLEOTIDE SEQUENCE [LARGE SCALE GENOMIC DNA]</scope>
    <source>
        <tissue evidence="6">Muscle</tissue>
    </source>
</reference>
<feature type="signal peptide" evidence="4">
    <location>
        <begin position="1"/>
        <end position="22"/>
    </location>
</feature>
<evidence type="ECO:0000259" key="5">
    <source>
        <dbReference type="PROSITE" id="PS50203"/>
    </source>
</evidence>
<feature type="active site" evidence="2">
    <location>
        <position position="67"/>
    </location>
</feature>
<evidence type="ECO:0000256" key="3">
    <source>
        <dbReference type="PROSITE-ProRule" id="PRU00239"/>
    </source>
</evidence>
<dbReference type="Proteomes" id="UP000283509">
    <property type="component" value="Unassembled WGS sequence"/>
</dbReference>
<evidence type="ECO:0000256" key="4">
    <source>
        <dbReference type="SAM" id="SignalP"/>
    </source>
</evidence>
<reference evidence="6 7" key="1">
    <citation type="submission" date="2018-04" db="EMBL/GenBank/DDBJ databases">
        <authorList>
            <person name="Zhang X."/>
            <person name="Yuan J."/>
            <person name="Li F."/>
            <person name="Xiang J."/>
        </authorList>
    </citation>
    <scope>NUCLEOTIDE SEQUENCE [LARGE SCALE GENOMIC DNA]</scope>
    <source>
        <tissue evidence="6">Muscle</tissue>
    </source>
</reference>
<dbReference type="Gene3D" id="3.90.70.10">
    <property type="entry name" value="Cysteine proteinases"/>
    <property type="match status" value="1"/>
</dbReference>
<dbReference type="InterPro" id="IPR022682">
    <property type="entry name" value="Calpain_domain_III"/>
</dbReference>
<feature type="chain" id="PRO_5019521171" evidence="4">
    <location>
        <begin position="23"/>
        <end position="549"/>
    </location>
</feature>
<gene>
    <name evidence="6" type="ORF">C7M84_002583</name>
</gene>
<dbReference type="InterPro" id="IPR011992">
    <property type="entry name" value="EF-hand-dom_pair"/>
</dbReference>
<dbReference type="SUPFAM" id="SSF49758">
    <property type="entry name" value="Calpain large subunit, middle domain (domain III)"/>
    <property type="match status" value="1"/>
</dbReference>
<comment type="caution">
    <text evidence="6">The sequence shown here is derived from an EMBL/GenBank/DDBJ whole genome shotgun (WGS) entry which is preliminary data.</text>
</comment>
<dbReference type="GO" id="GO:0004198">
    <property type="term" value="F:calcium-dependent cysteine-type endopeptidase activity"/>
    <property type="evidence" value="ECO:0007669"/>
    <property type="project" value="InterPro"/>
</dbReference>
<dbReference type="InterPro" id="IPR022683">
    <property type="entry name" value="Calpain_III"/>
</dbReference>
<accession>A0A423TQH4</accession>